<reference evidence="2" key="1">
    <citation type="submission" date="2021-01" db="EMBL/GenBank/DDBJ databases">
        <authorList>
            <person name="Corre E."/>
            <person name="Pelletier E."/>
            <person name="Niang G."/>
            <person name="Scheremetjew M."/>
            <person name="Finn R."/>
            <person name="Kale V."/>
            <person name="Holt S."/>
            <person name="Cochrane G."/>
            <person name="Meng A."/>
            <person name="Brown T."/>
            <person name="Cohen L."/>
        </authorList>
    </citation>
    <scope>NUCLEOTIDE SEQUENCE</scope>
    <source>
        <strain evidence="2">379</strain>
    </source>
</reference>
<dbReference type="EMBL" id="HBIR01011336">
    <property type="protein sequence ID" value="CAE0535225.1"/>
    <property type="molecule type" value="Transcribed_RNA"/>
</dbReference>
<gene>
    <name evidence="2" type="ORF">EHUX00137_LOCUS8176</name>
</gene>
<evidence type="ECO:0000256" key="1">
    <source>
        <dbReference type="SAM" id="MobiDB-lite"/>
    </source>
</evidence>
<evidence type="ECO:0000313" key="2">
    <source>
        <dbReference type="EMBL" id="CAE0535225.1"/>
    </source>
</evidence>
<dbReference type="AlphaFoldDB" id="A0A7S3RUB0"/>
<protein>
    <submittedName>
        <fullName evidence="2">Uncharacterized protein</fullName>
    </submittedName>
</protein>
<feature type="region of interest" description="Disordered" evidence="1">
    <location>
        <begin position="1"/>
        <end position="72"/>
    </location>
</feature>
<name>A0A7S3RUB0_EMIHU</name>
<sequence>MLRPQRLSHPTPQLGVRRAARQRASRRRREPRANKEESAVLEQTDRRHRRPPRALSQLGHIAPPRGRDSRGRLLRRSRRRLLRLRVSCLRRVLEVAGGRRLLLRRRWLSRACRGSVPHRGPPPWGARGPLGRGGKPAERRHVQLYLGDLSAISRLSPAEMRHVRRLRRRHLRRKQPQEVAYDPTTPPPGRAPCCRKREGLP</sequence>
<accession>A0A7S3RUB0</accession>
<feature type="region of interest" description="Disordered" evidence="1">
    <location>
        <begin position="117"/>
        <end position="136"/>
    </location>
</feature>
<feature type="region of interest" description="Disordered" evidence="1">
    <location>
        <begin position="168"/>
        <end position="201"/>
    </location>
</feature>
<feature type="compositionally biased region" description="Basic residues" evidence="1">
    <location>
        <begin position="18"/>
        <end position="30"/>
    </location>
</feature>
<proteinExistence type="predicted"/>
<organism evidence="2">
    <name type="scientific">Emiliania huxleyi</name>
    <name type="common">Coccolithophore</name>
    <name type="synonym">Pontosphaera huxleyi</name>
    <dbReference type="NCBI Taxonomy" id="2903"/>
    <lineage>
        <taxon>Eukaryota</taxon>
        <taxon>Haptista</taxon>
        <taxon>Haptophyta</taxon>
        <taxon>Prymnesiophyceae</taxon>
        <taxon>Isochrysidales</taxon>
        <taxon>Noelaerhabdaceae</taxon>
        <taxon>Emiliania</taxon>
    </lineage>
</organism>